<reference evidence="2 3" key="1">
    <citation type="submission" date="2024-05" db="EMBL/GenBank/DDBJ databases">
        <authorList>
            <person name="Zhao H."/>
            <person name="Xu Y."/>
            <person name="Lin S."/>
            <person name="Spain J.C."/>
            <person name="Zhou N.-Y."/>
        </authorList>
    </citation>
    <scope>NUCLEOTIDE SEQUENCE [LARGE SCALE GENOMIC DNA]</scope>
    <source>
        <strain evidence="2 3">NEAU-NG30</strain>
    </source>
</reference>
<proteinExistence type="predicted"/>
<name>A0ABV0LHB1_9PSEU</name>
<gene>
    <name evidence="2" type="ORF">ABJI51_16750</name>
</gene>
<evidence type="ECO:0000256" key="1">
    <source>
        <dbReference type="SAM" id="Phobius"/>
    </source>
</evidence>
<dbReference type="RefSeq" id="WP_348951790.1">
    <property type="nucleotide sequence ID" value="NZ_JBDZYD010000005.1"/>
</dbReference>
<dbReference type="EMBL" id="JBDZYD010000005">
    <property type="protein sequence ID" value="MEQ0560737.1"/>
    <property type="molecule type" value="Genomic_DNA"/>
</dbReference>
<dbReference type="Proteomes" id="UP001440984">
    <property type="component" value="Unassembled WGS sequence"/>
</dbReference>
<feature type="transmembrane region" description="Helical" evidence="1">
    <location>
        <begin position="46"/>
        <end position="69"/>
    </location>
</feature>
<keyword evidence="1" id="KW-0812">Transmembrane</keyword>
<keyword evidence="3" id="KW-1185">Reference proteome</keyword>
<comment type="caution">
    <text evidence="2">The sequence shown here is derived from an EMBL/GenBank/DDBJ whole genome shotgun (WGS) entry which is preliminary data.</text>
</comment>
<evidence type="ECO:0000313" key="3">
    <source>
        <dbReference type="Proteomes" id="UP001440984"/>
    </source>
</evidence>
<sequence length="192" mass="20422">MTPRPPSQGSRCPGIPESARSPIAAWWSVCCTFGVSALTWSGRFYLPYPLFCLPVVLAAVVGWAASWWLASRPGAAVPGRLVLLTGAPLLLFLGLVSVGIGSSDPLTRDYHADLDAYRGGCLAGTDYGGDAFQLVTITADSVIVYPWSEGEPLRFTRTGHSWPSRERAEFGGEGVTPADDLTRTILAAHGCP</sequence>
<evidence type="ECO:0000313" key="2">
    <source>
        <dbReference type="EMBL" id="MEQ0560737.1"/>
    </source>
</evidence>
<organism evidence="2 3">
    <name type="scientific">Amycolatopsis melonis</name>
    <dbReference type="NCBI Taxonomy" id="3156488"/>
    <lineage>
        <taxon>Bacteria</taxon>
        <taxon>Bacillati</taxon>
        <taxon>Actinomycetota</taxon>
        <taxon>Actinomycetes</taxon>
        <taxon>Pseudonocardiales</taxon>
        <taxon>Pseudonocardiaceae</taxon>
        <taxon>Amycolatopsis</taxon>
    </lineage>
</organism>
<keyword evidence="1" id="KW-0472">Membrane</keyword>
<feature type="transmembrane region" description="Helical" evidence="1">
    <location>
        <begin position="21"/>
        <end position="40"/>
    </location>
</feature>
<protein>
    <submittedName>
        <fullName evidence="2">Uncharacterized protein</fullName>
    </submittedName>
</protein>
<keyword evidence="1" id="KW-1133">Transmembrane helix</keyword>
<feature type="transmembrane region" description="Helical" evidence="1">
    <location>
        <begin position="81"/>
        <end position="100"/>
    </location>
</feature>
<accession>A0ABV0LHB1</accession>